<keyword evidence="3 4" id="KW-0285">Flavoprotein</keyword>
<organism evidence="7 8">
    <name type="scientific">Nocardia cyriacigeorgica</name>
    <dbReference type="NCBI Taxonomy" id="135487"/>
    <lineage>
        <taxon>Bacteria</taxon>
        <taxon>Bacillati</taxon>
        <taxon>Actinomycetota</taxon>
        <taxon>Actinomycetes</taxon>
        <taxon>Mycobacteriales</taxon>
        <taxon>Nocardiaceae</taxon>
        <taxon>Nocardia</taxon>
    </lineage>
</organism>
<evidence type="ECO:0000313" key="7">
    <source>
        <dbReference type="EMBL" id="NEW34971.1"/>
    </source>
</evidence>
<dbReference type="GO" id="GO:0046872">
    <property type="term" value="F:metal ion binding"/>
    <property type="evidence" value="ECO:0007669"/>
    <property type="project" value="UniProtKB-KW"/>
</dbReference>
<feature type="binding site" evidence="3">
    <location>
        <position position="351"/>
    </location>
    <ligand>
        <name>CTP</name>
        <dbReference type="ChEBI" id="CHEBI:37563"/>
    </ligand>
</feature>
<dbReference type="Gene3D" id="3.40.50.1950">
    <property type="entry name" value="Flavin prenyltransferase-like"/>
    <property type="match status" value="1"/>
</dbReference>
<dbReference type="Pfam" id="PF04127">
    <property type="entry name" value="DFP"/>
    <property type="match status" value="1"/>
</dbReference>
<comment type="cofactor">
    <cofactor evidence="3">
        <name>Mg(2+)</name>
        <dbReference type="ChEBI" id="CHEBI:18420"/>
    </cofactor>
</comment>
<feature type="domain" description="DNA/pantothenate metabolism flavoprotein C-terminal" evidence="6">
    <location>
        <begin position="185"/>
        <end position="402"/>
    </location>
</feature>
<comment type="cofactor">
    <cofactor evidence="3">
        <name>FMN</name>
        <dbReference type="ChEBI" id="CHEBI:58210"/>
    </cofactor>
    <text evidence="3">Binds 1 FMN per subunit.</text>
</comment>
<keyword evidence="3 4" id="KW-0288">FMN</keyword>
<dbReference type="EC" id="4.1.1.36" evidence="3"/>
<reference evidence="7 8" key="1">
    <citation type="submission" date="2020-01" db="EMBL/GenBank/DDBJ databases">
        <title>Genetics and antimicrobial susceptibilities of Nocardia species isolated from the soil; a comparison with species isolated from humans.</title>
        <authorList>
            <person name="Carrasco G."/>
            <person name="Monzon S."/>
            <person name="Sansegundo M."/>
            <person name="Garcia E."/>
            <person name="Garrido N."/>
            <person name="Medina M.J."/>
            <person name="Villalon P."/>
            <person name="Ramirez-Arocha A.C."/>
            <person name="Jimenez P."/>
            <person name="Cuesta I."/>
            <person name="Valdezate S."/>
        </authorList>
    </citation>
    <scope>NUCLEOTIDE SEQUENCE [LARGE SCALE GENOMIC DNA]</scope>
    <source>
        <strain evidence="7 8">CNM20110626</strain>
    </source>
</reference>
<dbReference type="EC" id="6.3.2.5" evidence="3"/>
<dbReference type="InterPro" id="IPR036551">
    <property type="entry name" value="Flavin_trans-like"/>
</dbReference>
<feature type="region of interest" description="Phosphopantothenate--cysteine ligase" evidence="3">
    <location>
        <begin position="190"/>
        <end position="407"/>
    </location>
</feature>
<dbReference type="InterPro" id="IPR007085">
    <property type="entry name" value="DNA/pantothenate-metab_flavo_C"/>
</dbReference>
<feature type="region of interest" description="Phosphopantothenoylcysteine decarboxylase" evidence="3">
    <location>
        <begin position="1"/>
        <end position="189"/>
    </location>
</feature>
<feature type="domain" description="Flavoprotein" evidence="5">
    <location>
        <begin position="4"/>
        <end position="169"/>
    </location>
</feature>
<dbReference type="GO" id="GO:0004633">
    <property type="term" value="F:phosphopantothenoylcysteine decarboxylase activity"/>
    <property type="evidence" value="ECO:0007669"/>
    <property type="project" value="UniProtKB-UniRule"/>
</dbReference>
<dbReference type="InterPro" id="IPR003382">
    <property type="entry name" value="Flavoprotein"/>
</dbReference>
<keyword evidence="3" id="KW-0511">Multifunctional enzyme</keyword>
<comment type="caution">
    <text evidence="7">The sequence shown here is derived from an EMBL/GenBank/DDBJ whole genome shotgun (WGS) entry which is preliminary data.</text>
</comment>
<feature type="binding site" evidence="3">
    <location>
        <position position="329"/>
    </location>
    <ligand>
        <name>CTP</name>
        <dbReference type="ChEBI" id="CHEBI:37563"/>
    </ligand>
</feature>
<evidence type="ECO:0000256" key="4">
    <source>
        <dbReference type="RuleBase" id="RU364078"/>
    </source>
</evidence>
<feature type="binding site" evidence="3">
    <location>
        <position position="279"/>
    </location>
    <ligand>
        <name>CTP</name>
        <dbReference type="ChEBI" id="CHEBI:37563"/>
    </ligand>
</feature>
<gene>
    <name evidence="3 7" type="primary">coaBC</name>
    <name evidence="7" type="ORF">GV791_20750</name>
</gene>
<dbReference type="NCBIfam" id="TIGR00521">
    <property type="entry name" value="coaBC_dfp"/>
    <property type="match status" value="1"/>
</dbReference>
<keyword evidence="3" id="KW-0460">Magnesium</keyword>
<dbReference type="SUPFAM" id="SSF102645">
    <property type="entry name" value="CoaB-like"/>
    <property type="match status" value="1"/>
</dbReference>
<keyword evidence="3 4" id="KW-0436">Ligase</keyword>
<dbReference type="RefSeq" id="WP_014351722.1">
    <property type="nucleotide sequence ID" value="NZ_AP026975.1"/>
</dbReference>
<dbReference type="AlphaFoldDB" id="A0A6P1CR09"/>
<keyword evidence="1 3" id="KW-0210">Decarboxylase</keyword>
<evidence type="ECO:0000256" key="1">
    <source>
        <dbReference type="ARBA" id="ARBA00022793"/>
    </source>
</evidence>
<comment type="pathway">
    <text evidence="3 4">Cofactor biosynthesis; coenzyme A biosynthesis; CoA from (R)-pantothenate: step 3/5.</text>
</comment>
<evidence type="ECO:0000313" key="8">
    <source>
        <dbReference type="Proteomes" id="UP000471166"/>
    </source>
</evidence>
<dbReference type="Pfam" id="PF02441">
    <property type="entry name" value="Flavoprotein"/>
    <property type="match status" value="1"/>
</dbReference>
<comment type="pathway">
    <text evidence="3 4">Cofactor biosynthesis; coenzyme A biosynthesis; CoA from (R)-pantothenate: step 2/5.</text>
</comment>
<dbReference type="Gene3D" id="3.40.50.10300">
    <property type="entry name" value="CoaB-like"/>
    <property type="match status" value="1"/>
</dbReference>
<dbReference type="UniPathway" id="UPA00241">
    <property type="reaction ID" value="UER00353"/>
</dbReference>
<dbReference type="Proteomes" id="UP000471166">
    <property type="component" value="Unassembled WGS sequence"/>
</dbReference>
<dbReference type="GO" id="GO:0015941">
    <property type="term" value="P:pantothenate catabolic process"/>
    <property type="evidence" value="ECO:0007669"/>
    <property type="project" value="InterPro"/>
</dbReference>
<dbReference type="SUPFAM" id="SSF52507">
    <property type="entry name" value="Homo-oligomeric flavin-containing Cys decarboxylases, HFCD"/>
    <property type="match status" value="1"/>
</dbReference>
<evidence type="ECO:0000259" key="6">
    <source>
        <dbReference type="Pfam" id="PF04127"/>
    </source>
</evidence>
<keyword evidence="2 3" id="KW-0456">Lyase</keyword>
<dbReference type="InterPro" id="IPR035929">
    <property type="entry name" value="CoaB-like_sf"/>
</dbReference>
<dbReference type="GO" id="GO:0010181">
    <property type="term" value="F:FMN binding"/>
    <property type="evidence" value="ECO:0007669"/>
    <property type="project" value="UniProtKB-UniRule"/>
</dbReference>
<dbReference type="PANTHER" id="PTHR14359:SF6">
    <property type="entry name" value="PHOSPHOPANTOTHENOYLCYSTEINE DECARBOXYLASE"/>
    <property type="match status" value="1"/>
</dbReference>
<dbReference type="OMA" id="AMNVNMY"/>
<dbReference type="InterPro" id="IPR005252">
    <property type="entry name" value="CoaBC"/>
</dbReference>
<dbReference type="GO" id="GO:0071513">
    <property type="term" value="C:phosphopantothenoylcysteine decarboxylase complex"/>
    <property type="evidence" value="ECO:0007669"/>
    <property type="project" value="TreeGrafter"/>
</dbReference>
<comment type="similarity">
    <text evidence="3 4">In the N-terminal section; belongs to the HFCD (homo-oligomeric flavin containing Cys decarboxylase) superfamily.</text>
</comment>
<comment type="function">
    <text evidence="4">Catalyzes two steps in the biosynthesis of coenzyme A. In the first step cysteine is conjugated to 4'-phosphopantothenate to form 4-phosphopantothenoylcysteine, in the latter compound is decarboxylated to form 4'-phosphopantotheine.</text>
</comment>
<comment type="function">
    <text evidence="3">Catalyzes two sequential steps in the biosynthesis of coenzyme A. In the first step cysteine is conjugated to 4'-phosphopantothenate to form 4-phosphopantothenoylcysteine. In the second step the latter compound is decarboxylated to form 4'-phosphopantotheine.</text>
</comment>
<dbReference type="PANTHER" id="PTHR14359">
    <property type="entry name" value="HOMO-OLIGOMERIC FLAVIN CONTAINING CYS DECARBOXYLASE FAMILY"/>
    <property type="match status" value="1"/>
</dbReference>
<feature type="binding site" evidence="3">
    <location>
        <position position="347"/>
    </location>
    <ligand>
        <name>CTP</name>
        <dbReference type="ChEBI" id="CHEBI:37563"/>
    </ligand>
</feature>
<comment type="caution">
    <text evidence="3">Lacks conserved residue(s) required for the propagation of feature annotation.</text>
</comment>
<dbReference type="GO" id="GO:0004632">
    <property type="term" value="F:phosphopantothenate--cysteine ligase activity"/>
    <property type="evidence" value="ECO:0007669"/>
    <property type="project" value="UniProtKB-UniRule"/>
</dbReference>
<comment type="similarity">
    <text evidence="3 4">In the C-terminal section; belongs to the PPC synthetase family.</text>
</comment>
<keyword evidence="3" id="KW-0479">Metal-binding</keyword>
<sequence>MTTRVVVGVGGGIAAYKACALVRRFTETGHDVRVIPTESALQFVGKATFEALTGNPVNTGVFADVPEVPHVRLGQEADLVVIAPATADLMARAATGRADDLLTATLLTARCPILFAPAMHTEMWEHPATVANVATLRAHGANVMEPASGRLTGTDTGPGRLPEPEEIFGLATLLLERADAIPRDLEGRRVVVTAGGTREPLDPVRFLGNRSSGKQGYALARVAAQRGAHVTLIAGNTIEMAAPAAVDLVHITTAEQLKTAVDKHAEGADAVIMAAAVADFRPTNVAAAKIKKGAGEPDTIALTKNDDILAGLVQARADGQLPGTAIVGFAAETGDEHGDVLTHARAKLARKGCDLLVVNAVGEGKAFEVDTNDGWLLGADGTEQALDHGSKALLASRVLDALGPLLS</sequence>
<comment type="catalytic activity">
    <reaction evidence="3 4">
        <text>N-[(R)-4-phosphopantothenoyl]-L-cysteine + H(+) = (R)-4'-phosphopantetheine + CO2</text>
        <dbReference type="Rhea" id="RHEA:16793"/>
        <dbReference type="ChEBI" id="CHEBI:15378"/>
        <dbReference type="ChEBI" id="CHEBI:16526"/>
        <dbReference type="ChEBI" id="CHEBI:59458"/>
        <dbReference type="ChEBI" id="CHEBI:61723"/>
        <dbReference type="EC" id="4.1.1.36"/>
    </reaction>
</comment>
<evidence type="ECO:0000259" key="5">
    <source>
        <dbReference type="Pfam" id="PF02441"/>
    </source>
</evidence>
<evidence type="ECO:0000256" key="3">
    <source>
        <dbReference type="HAMAP-Rule" id="MF_02225"/>
    </source>
</evidence>
<evidence type="ECO:0000256" key="2">
    <source>
        <dbReference type="ARBA" id="ARBA00023239"/>
    </source>
</evidence>
<comment type="catalytic activity">
    <reaction evidence="3 4">
        <text>(R)-4'-phosphopantothenate + L-cysteine + CTP = N-[(R)-4-phosphopantothenoyl]-L-cysteine + CMP + diphosphate + H(+)</text>
        <dbReference type="Rhea" id="RHEA:19397"/>
        <dbReference type="ChEBI" id="CHEBI:10986"/>
        <dbReference type="ChEBI" id="CHEBI:15378"/>
        <dbReference type="ChEBI" id="CHEBI:33019"/>
        <dbReference type="ChEBI" id="CHEBI:35235"/>
        <dbReference type="ChEBI" id="CHEBI:37563"/>
        <dbReference type="ChEBI" id="CHEBI:59458"/>
        <dbReference type="ChEBI" id="CHEBI:60377"/>
        <dbReference type="EC" id="6.3.2.5"/>
    </reaction>
</comment>
<accession>A0A6P1CR09</accession>
<feature type="binding site" evidence="3">
    <location>
        <position position="289"/>
    </location>
    <ligand>
        <name>CTP</name>
        <dbReference type="ChEBI" id="CHEBI:37563"/>
    </ligand>
</feature>
<dbReference type="EMBL" id="JAAGVB010000035">
    <property type="protein sequence ID" value="NEW34971.1"/>
    <property type="molecule type" value="Genomic_DNA"/>
</dbReference>
<dbReference type="HAMAP" id="MF_02225">
    <property type="entry name" value="CoaBC"/>
    <property type="match status" value="1"/>
</dbReference>
<dbReference type="GO" id="GO:0015937">
    <property type="term" value="P:coenzyme A biosynthetic process"/>
    <property type="evidence" value="ECO:0007669"/>
    <property type="project" value="UniProtKB-UniRule"/>
</dbReference>
<name>A0A6P1CR09_9NOCA</name>
<protein>
    <recommendedName>
        <fullName evidence="3">Coenzyme A biosynthesis bifunctional protein CoaBC</fullName>
    </recommendedName>
    <alternativeName>
        <fullName evidence="3">DNA/pantothenate metabolism flavoprotein</fullName>
    </alternativeName>
    <alternativeName>
        <fullName evidence="3">Phosphopantothenoylcysteine synthetase/decarboxylase</fullName>
        <shortName evidence="3">PPCS-PPCDC</shortName>
    </alternativeName>
    <domain>
        <recommendedName>
            <fullName evidence="3">Phosphopantothenoylcysteine decarboxylase</fullName>
            <shortName evidence="3">PPC decarboxylase</shortName>
            <shortName evidence="3">PPC-DC</shortName>
            <ecNumber evidence="3">4.1.1.36</ecNumber>
        </recommendedName>
        <alternativeName>
            <fullName evidence="3">CoaC</fullName>
        </alternativeName>
    </domain>
    <domain>
        <recommendedName>
            <fullName evidence="3">Phosphopantothenate--cysteine ligase</fullName>
            <ecNumber evidence="3">6.3.2.5</ecNumber>
        </recommendedName>
        <alternativeName>
            <fullName evidence="3">CoaB</fullName>
        </alternativeName>
        <alternativeName>
            <fullName evidence="3">Phosphopantothenoylcysteine synthetase</fullName>
            <shortName evidence="3">PPC synthetase</shortName>
            <shortName evidence="3">PPC-S</shortName>
        </alternativeName>
    </domain>
</protein>
<proteinExistence type="inferred from homology"/>